<reference evidence="7" key="1">
    <citation type="journal article" date="2014" name="Front. Microbiol.">
        <title>High frequency of phylogenetically diverse reductive dehalogenase-homologous genes in deep subseafloor sedimentary metagenomes.</title>
        <authorList>
            <person name="Kawai M."/>
            <person name="Futagami T."/>
            <person name="Toyoda A."/>
            <person name="Takaki Y."/>
            <person name="Nishi S."/>
            <person name="Hori S."/>
            <person name="Arai W."/>
            <person name="Tsubouchi T."/>
            <person name="Morono Y."/>
            <person name="Uchiyama I."/>
            <person name="Ito T."/>
            <person name="Fujiyama A."/>
            <person name="Inagaki F."/>
            <person name="Takami H."/>
        </authorList>
    </citation>
    <scope>NUCLEOTIDE SEQUENCE</scope>
    <source>
        <strain evidence="7">Expedition CK06-06</strain>
    </source>
</reference>
<dbReference type="PANTHER" id="PTHR30252">
    <property type="entry name" value="INNER MEMBRANE PEPTIDE TRANSPORTER"/>
    <property type="match status" value="1"/>
</dbReference>
<dbReference type="InterPro" id="IPR003706">
    <property type="entry name" value="CstA_N"/>
</dbReference>
<evidence type="ECO:0000256" key="5">
    <source>
        <dbReference type="ARBA" id="ARBA00023136"/>
    </source>
</evidence>
<evidence type="ECO:0000256" key="1">
    <source>
        <dbReference type="ARBA" id="ARBA00004651"/>
    </source>
</evidence>
<feature type="domain" description="CstA N-terminal" evidence="6">
    <location>
        <begin position="1"/>
        <end position="45"/>
    </location>
</feature>
<keyword evidence="4" id="KW-1133">Transmembrane helix</keyword>
<proteinExistence type="predicted"/>
<dbReference type="AlphaFoldDB" id="X1GEB6"/>
<accession>X1GEB6</accession>
<dbReference type="GO" id="GO:0005886">
    <property type="term" value="C:plasma membrane"/>
    <property type="evidence" value="ECO:0007669"/>
    <property type="project" value="UniProtKB-SubCell"/>
</dbReference>
<evidence type="ECO:0000259" key="6">
    <source>
        <dbReference type="Pfam" id="PF02554"/>
    </source>
</evidence>
<name>X1GEB6_9ZZZZ</name>
<evidence type="ECO:0000256" key="3">
    <source>
        <dbReference type="ARBA" id="ARBA00022692"/>
    </source>
</evidence>
<keyword evidence="5" id="KW-0472">Membrane</keyword>
<dbReference type="GO" id="GO:0009267">
    <property type="term" value="P:cellular response to starvation"/>
    <property type="evidence" value="ECO:0007669"/>
    <property type="project" value="InterPro"/>
</dbReference>
<evidence type="ECO:0000256" key="2">
    <source>
        <dbReference type="ARBA" id="ARBA00022475"/>
    </source>
</evidence>
<feature type="non-terminal residue" evidence="7">
    <location>
        <position position="46"/>
    </location>
</feature>
<keyword evidence="3" id="KW-0812">Transmembrane</keyword>
<comment type="caution">
    <text evidence="7">The sequence shown here is derived from an EMBL/GenBank/DDBJ whole genome shotgun (WGS) entry which is preliminary data.</text>
</comment>
<dbReference type="Pfam" id="PF02554">
    <property type="entry name" value="CstA"/>
    <property type="match status" value="1"/>
</dbReference>
<dbReference type="PANTHER" id="PTHR30252:SF0">
    <property type="entry name" value="PEPTIDE TRANSPORTER CSTA"/>
    <property type="match status" value="1"/>
</dbReference>
<sequence length="46" mass="4594">MLFVIIACGAISGFHSIVAGGTTAKQLPDETAGKLIGFGGMITEAV</sequence>
<comment type="subcellular location">
    <subcellularLocation>
        <location evidence="1">Cell membrane</location>
        <topology evidence="1">Multi-pass membrane protein</topology>
    </subcellularLocation>
</comment>
<keyword evidence="2" id="KW-1003">Cell membrane</keyword>
<dbReference type="InterPro" id="IPR051605">
    <property type="entry name" value="CstA"/>
</dbReference>
<organism evidence="7">
    <name type="scientific">marine sediment metagenome</name>
    <dbReference type="NCBI Taxonomy" id="412755"/>
    <lineage>
        <taxon>unclassified sequences</taxon>
        <taxon>metagenomes</taxon>
        <taxon>ecological metagenomes</taxon>
    </lineage>
</organism>
<evidence type="ECO:0000313" key="7">
    <source>
        <dbReference type="EMBL" id="GAH43155.1"/>
    </source>
</evidence>
<gene>
    <name evidence="7" type="ORF">S03H2_16772</name>
</gene>
<evidence type="ECO:0000256" key="4">
    <source>
        <dbReference type="ARBA" id="ARBA00022989"/>
    </source>
</evidence>
<dbReference type="EMBL" id="BARU01008592">
    <property type="protein sequence ID" value="GAH43155.1"/>
    <property type="molecule type" value="Genomic_DNA"/>
</dbReference>
<protein>
    <recommendedName>
        <fullName evidence="6">CstA N-terminal domain-containing protein</fullName>
    </recommendedName>
</protein>